<name>A0A0A3Z125_BRAJP</name>
<organism evidence="1 2">
    <name type="scientific">Bradyrhizobium japonicum</name>
    <dbReference type="NCBI Taxonomy" id="375"/>
    <lineage>
        <taxon>Bacteria</taxon>
        <taxon>Pseudomonadati</taxon>
        <taxon>Pseudomonadota</taxon>
        <taxon>Alphaproteobacteria</taxon>
        <taxon>Hyphomicrobiales</taxon>
        <taxon>Nitrobacteraceae</taxon>
        <taxon>Bradyrhizobium</taxon>
    </lineage>
</organism>
<dbReference type="InterPro" id="IPR009962">
    <property type="entry name" value="DUF1488"/>
</dbReference>
<reference evidence="1 2" key="1">
    <citation type="submission" date="2014-09" db="EMBL/GenBank/DDBJ databases">
        <title>Draft genome of Bradyrhizobium japonicum Is-34.</title>
        <authorList>
            <person name="Tsurumaru H."/>
            <person name="Yamakawa T."/>
            <person name="Hashimoto S."/>
            <person name="Okizaki K."/>
            <person name="Kanesaki Y."/>
            <person name="Yoshikawa H."/>
            <person name="Yajima S."/>
        </authorList>
    </citation>
    <scope>NUCLEOTIDE SEQUENCE [LARGE SCALE GENOMIC DNA]</scope>
    <source>
        <strain evidence="1 2">Is-34</strain>
    </source>
</reference>
<sequence>MHASASETGSAIAIEYAATQIACSRHGGLVLRQLIGPGNMIEFPNHSRSYDRTRRAVRFWGHDSAIEASFFINENALKRIQPDIGCDEPGFLRAFDSNRDLICAAAAKMYVRGSRGSYDLVAANF</sequence>
<evidence type="ECO:0000313" key="1">
    <source>
        <dbReference type="EMBL" id="KGT79578.1"/>
    </source>
</evidence>
<proteinExistence type="predicted"/>
<accession>A0A0A3Z125</accession>
<protein>
    <recommendedName>
        <fullName evidence="3">DUF1488 domain-containing protein</fullName>
    </recommendedName>
</protein>
<gene>
    <name evidence="1" type="ORF">MA20_12005</name>
</gene>
<dbReference type="Pfam" id="PF07369">
    <property type="entry name" value="DUF1488"/>
    <property type="match status" value="1"/>
</dbReference>
<comment type="caution">
    <text evidence="1">The sequence shown here is derived from an EMBL/GenBank/DDBJ whole genome shotgun (WGS) entry which is preliminary data.</text>
</comment>
<evidence type="ECO:0000313" key="2">
    <source>
        <dbReference type="Proteomes" id="UP000030377"/>
    </source>
</evidence>
<evidence type="ECO:0008006" key="3">
    <source>
        <dbReference type="Google" id="ProtNLM"/>
    </source>
</evidence>
<dbReference type="AlphaFoldDB" id="A0A0A3Z125"/>
<dbReference type="EMBL" id="JRPN01000010">
    <property type="protein sequence ID" value="KGT79578.1"/>
    <property type="molecule type" value="Genomic_DNA"/>
</dbReference>
<dbReference type="Proteomes" id="UP000030377">
    <property type="component" value="Unassembled WGS sequence"/>
</dbReference>